<dbReference type="InterPro" id="IPR005607">
    <property type="entry name" value="BSD_dom"/>
</dbReference>
<dbReference type="PANTHER" id="PTHR31923:SF4">
    <property type="entry name" value="BSD DOMAIN-CONTAINING PROTEIN"/>
    <property type="match status" value="1"/>
</dbReference>
<dbReference type="Pfam" id="PF03909">
    <property type="entry name" value="BSD"/>
    <property type="match status" value="1"/>
</dbReference>
<gene>
    <name evidence="3" type="ORF">HanXRQr2_Chr07g0297091</name>
</gene>
<dbReference type="Gene3D" id="1.10.3970.10">
    <property type="entry name" value="BSD domain"/>
    <property type="match status" value="1"/>
</dbReference>
<proteinExistence type="predicted"/>
<evidence type="ECO:0000313" key="3">
    <source>
        <dbReference type="EMBL" id="KAF5798794.1"/>
    </source>
</evidence>
<name>A0A9K3ILT5_HELAN</name>
<evidence type="ECO:0000313" key="4">
    <source>
        <dbReference type="Proteomes" id="UP000215914"/>
    </source>
</evidence>
<dbReference type="InterPro" id="IPR035925">
    <property type="entry name" value="BSD_dom_sf"/>
</dbReference>
<keyword evidence="4" id="KW-1185">Reference proteome</keyword>
<evidence type="ECO:0000256" key="1">
    <source>
        <dbReference type="SAM" id="MobiDB-lite"/>
    </source>
</evidence>
<feature type="region of interest" description="Disordered" evidence="1">
    <location>
        <begin position="326"/>
        <end position="364"/>
    </location>
</feature>
<dbReference type="EMBL" id="MNCJ02000322">
    <property type="protein sequence ID" value="KAF5798794.1"/>
    <property type="molecule type" value="Genomic_DNA"/>
</dbReference>
<comment type="caution">
    <text evidence="3">The sequence shown here is derived from an EMBL/GenBank/DDBJ whole genome shotgun (WGS) entry which is preliminary data.</text>
</comment>
<sequence length="364" mass="40920">MSWLTRTIANSLKLDNENLEEDLSELTETLTRQYRCVSSFLAPNERSEPSDLEPEPIAGIRRDFAEIGGRFRSGISKFASEFLQVDSDDDDCDSSDGDSGGAVGVTDDVVVFVSDIVMHPETWLEFPLPEDEDDDEDFDLSDAQQEHVYAVQRLAPTLRALRIELCPSYMSESSFWKIYFVLLHPRLERDAADLLSTPNIVKARALLTHELKNRSCSENTSDCKSKSLPIEVSAMETVKHPVKSDDVQIVDKSVIQEETHEVKDEDDWLKEESPEIVAILIENNEDVSFSDLKDDDDDDDGNIPIHYKNATYASDCSTKSLRDSVQLNRSSVDRKDSDSSAQVSVHDSQMKGSNDWLDVDIDVA</sequence>
<accession>A0A9K3ILT5</accession>
<feature type="domain" description="BSD" evidence="2">
    <location>
        <begin position="135"/>
        <end position="187"/>
    </location>
</feature>
<reference evidence="3" key="1">
    <citation type="journal article" date="2017" name="Nature">
        <title>The sunflower genome provides insights into oil metabolism, flowering and Asterid evolution.</title>
        <authorList>
            <person name="Badouin H."/>
            <person name="Gouzy J."/>
            <person name="Grassa C.J."/>
            <person name="Murat F."/>
            <person name="Staton S.E."/>
            <person name="Cottret L."/>
            <person name="Lelandais-Briere C."/>
            <person name="Owens G.L."/>
            <person name="Carrere S."/>
            <person name="Mayjonade B."/>
            <person name="Legrand L."/>
            <person name="Gill N."/>
            <person name="Kane N.C."/>
            <person name="Bowers J.E."/>
            <person name="Hubner S."/>
            <person name="Bellec A."/>
            <person name="Berard A."/>
            <person name="Berges H."/>
            <person name="Blanchet N."/>
            <person name="Boniface M.C."/>
            <person name="Brunel D."/>
            <person name="Catrice O."/>
            <person name="Chaidir N."/>
            <person name="Claudel C."/>
            <person name="Donnadieu C."/>
            <person name="Faraut T."/>
            <person name="Fievet G."/>
            <person name="Helmstetter N."/>
            <person name="King M."/>
            <person name="Knapp S.J."/>
            <person name="Lai Z."/>
            <person name="Le Paslier M.C."/>
            <person name="Lippi Y."/>
            <person name="Lorenzon L."/>
            <person name="Mandel J.R."/>
            <person name="Marage G."/>
            <person name="Marchand G."/>
            <person name="Marquand E."/>
            <person name="Bret-Mestries E."/>
            <person name="Morien E."/>
            <person name="Nambeesan S."/>
            <person name="Nguyen T."/>
            <person name="Pegot-Espagnet P."/>
            <person name="Pouilly N."/>
            <person name="Raftis F."/>
            <person name="Sallet E."/>
            <person name="Schiex T."/>
            <person name="Thomas J."/>
            <person name="Vandecasteele C."/>
            <person name="Vares D."/>
            <person name="Vear F."/>
            <person name="Vautrin S."/>
            <person name="Crespi M."/>
            <person name="Mangin B."/>
            <person name="Burke J.M."/>
            <person name="Salse J."/>
            <person name="Munos S."/>
            <person name="Vincourt P."/>
            <person name="Rieseberg L.H."/>
            <person name="Langlade N.B."/>
        </authorList>
    </citation>
    <scope>NUCLEOTIDE SEQUENCE</scope>
    <source>
        <tissue evidence="3">Leaves</tissue>
    </source>
</reference>
<evidence type="ECO:0000259" key="2">
    <source>
        <dbReference type="PROSITE" id="PS50858"/>
    </source>
</evidence>
<dbReference type="PANTHER" id="PTHR31923">
    <property type="entry name" value="BSD DOMAIN-CONTAINING PROTEIN"/>
    <property type="match status" value="1"/>
</dbReference>
<reference evidence="3" key="2">
    <citation type="submission" date="2020-06" db="EMBL/GenBank/DDBJ databases">
        <title>Helianthus annuus Genome sequencing and assembly Release 2.</title>
        <authorList>
            <person name="Gouzy J."/>
            <person name="Langlade N."/>
            <person name="Munos S."/>
        </authorList>
    </citation>
    <scope>NUCLEOTIDE SEQUENCE</scope>
    <source>
        <tissue evidence="3">Leaves</tissue>
    </source>
</reference>
<dbReference type="Gramene" id="mRNA:HanXRQr2_Chr07g0297091">
    <property type="protein sequence ID" value="mRNA:HanXRQr2_Chr07g0297091"/>
    <property type="gene ID" value="HanXRQr2_Chr07g0297091"/>
</dbReference>
<organism evidence="3 4">
    <name type="scientific">Helianthus annuus</name>
    <name type="common">Common sunflower</name>
    <dbReference type="NCBI Taxonomy" id="4232"/>
    <lineage>
        <taxon>Eukaryota</taxon>
        <taxon>Viridiplantae</taxon>
        <taxon>Streptophyta</taxon>
        <taxon>Embryophyta</taxon>
        <taxon>Tracheophyta</taxon>
        <taxon>Spermatophyta</taxon>
        <taxon>Magnoliopsida</taxon>
        <taxon>eudicotyledons</taxon>
        <taxon>Gunneridae</taxon>
        <taxon>Pentapetalae</taxon>
        <taxon>asterids</taxon>
        <taxon>campanulids</taxon>
        <taxon>Asterales</taxon>
        <taxon>Asteraceae</taxon>
        <taxon>Asteroideae</taxon>
        <taxon>Heliantheae alliance</taxon>
        <taxon>Heliantheae</taxon>
        <taxon>Helianthus</taxon>
    </lineage>
</organism>
<dbReference type="AlphaFoldDB" id="A0A9K3ILT5"/>
<dbReference type="SUPFAM" id="SSF140383">
    <property type="entry name" value="BSD domain-like"/>
    <property type="match status" value="1"/>
</dbReference>
<protein>
    <submittedName>
        <fullName evidence="3">BSD domain-containing protein</fullName>
    </submittedName>
</protein>
<dbReference type="PROSITE" id="PS50858">
    <property type="entry name" value="BSD"/>
    <property type="match status" value="1"/>
</dbReference>
<dbReference type="SMART" id="SM00751">
    <property type="entry name" value="BSD"/>
    <property type="match status" value="1"/>
</dbReference>
<dbReference type="OrthoDB" id="2021158at2759"/>
<dbReference type="Proteomes" id="UP000215914">
    <property type="component" value="Unassembled WGS sequence"/>
</dbReference>
<feature type="compositionally biased region" description="Polar residues" evidence="1">
    <location>
        <begin position="341"/>
        <end position="352"/>
    </location>
</feature>